<dbReference type="PATRIC" id="fig|253.9.peg.3532"/>
<dbReference type="EMBL" id="LJOD01000004">
    <property type="protein sequence ID" value="KPE51753.1"/>
    <property type="molecule type" value="Genomic_DNA"/>
</dbReference>
<protein>
    <submittedName>
        <fullName evidence="1">Uncharacterized protein</fullName>
    </submittedName>
</protein>
<proteinExistence type="predicted"/>
<evidence type="ECO:0000313" key="2">
    <source>
        <dbReference type="Proteomes" id="UP000037953"/>
    </source>
</evidence>
<sequence length="364" mass="42218">MYSIFYSQKNTIYYDFERSAYFVNKTNNPNPEPKELTPIPSELKNNTEYQLKMVNINPFYYKVSLQIKQQDKIKEIFDFIRKAISGDFTPDFQIMKGREKDLAFKKLYNEAILIDALLKNSYFSKDIGTKIEKFKKENTLLMAYQQFLKSLKEEEDNSYTLENVQKLNTLMNDVSYFVHEKHSTMDLGKFTTAGTDYTFELTFTPPEDTSIKHSEKKDVTTFTSKSKFKAYFSSGLFLAAPVNSKYYVSDKNANNAYTIREENRGKMSLGVMTLAHLLYSFKDSTSKIGFNAGAGIDLDTQLRFLIGGTFMTNNITFNAGYNWAFKEVLSDKLQQDKEYTEQPEVSYKKVLKGGFWLGISYRIF</sequence>
<evidence type="ECO:0000313" key="1">
    <source>
        <dbReference type="EMBL" id="KPE51753.1"/>
    </source>
</evidence>
<accession>A0A0N0IWW8</accession>
<organism evidence="1 2">
    <name type="scientific">Chryseobacterium indologenes</name>
    <name type="common">Flavobacterium indologenes</name>
    <dbReference type="NCBI Taxonomy" id="253"/>
    <lineage>
        <taxon>Bacteria</taxon>
        <taxon>Pseudomonadati</taxon>
        <taxon>Bacteroidota</taxon>
        <taxon>Flavobacteriia</taxon>
        <taxon>Flavobacteriales</taxon>
        <taxon>Weeksellaceae</taxon>
        <taxon>Chryseobacterium group</taxon>
        <taxon>Chryseobacterium</taxon>
    </lineage>
</organism>
<comment type="caution">
    <text evidence="1">The sequence shown here is derived from an EMBL/GenBank/DDBJ whole genome shotgun (WGS) entry which is preliminary data.</text>
</comment>
<name>A0A0N0IWW8_CHRID</name>
<dbReference type="AlphaFoldDB" id="A0A0N0IWW8"/>
<gene>
    <name evidence="1" type="ORF">AOB46_08895</name>
</gene>
<reference evidence="2" key="2">
    <citation type="submission" date="2015-09" db="EMBL/GenBank/DDBJ databases">
        <title>Draft genome sequence of a multidrug-resistant Chryseobacterium indologenes isolate from Malaysia.</title>
        <authorList>
            <person name="Yu C.Y."/>
            <person name="Ang G.Y."/>
            <person name="Chan K.-G."/>
        </authorList>
    </citation>
    <scope>NUCLEOTIDE SEQUENCE [LARGE SCALE GENOMIC DNA]</scope>
    <source>
        <strain evidence="2">CI_885</strain>
    </source>
</reference>
<reference evidence="1 2" key="1">
    <citation type="journal article" date="2015" name="Genom Data">
        <title>Draft genome sequence of a multidrug-resistant Chryseobacterium indologenes isolate from Malaysia.</title>
        <authorList>
            <person name="Yu C.Y."/>
            <person name="Ang G.Y."/>
            <person name="Cheng H.J."/>
            <person name="Cheong Y.M."/>
            <person name="Yin W.F."/>
            <person name="Chan K.G."/>
        </authorList>
    </citation>
    <scope>NUCLEOTIDE SEQUENCE [LARGE SCALE GENOMIC DNA]</scope>
    <source>
        <strain evidence="1 2">CI_885</strain>
    </source>
</reference>
<dbReference type="Proteomes" id="UP000037953">
    <property type="component" value="Unassembled WGS sequence"/>
</dbReference>